<proteinExistence type="predicted"/>
<dbReference type="GO" id="GO:0006355">
    <property type="term" value="P:regulation of DNA-templated transcription"/>
    <property type="evidence" value="ECO:0007669"/>
    <property type="project" value="InterPro"/>
</dbReference>
<dbReference type="RefSeq" id="WP_335756067.1">
    <property type="nucleotide sequence ID" value="NZ_CP021748.1"/>
</dbReference>
<accession>A0A1Z1W7K6</accession>
<dbReference type="InterPro" id="IPR000792">
    <property type="entry name" value="Tscrpt_reg_LuxR_C"/>
</dbReference>
<evidence type="ECO:0000256" key="1">
    <source>
        <dbReference type="SAM" id="Coils"/>
    </source>
</evidence>
<keyword evidence="1" id="KW-0175">Coiled coil</keyword>
<dbReference type="AlphaFoldDB" id="A0A1Z1W7K6"/>
<dbReference type="GO" id="GO:0003677">
    <property type="term" value="F:DNA binding"/>
    <property type="evidence" value="ECO:0007669"/>
    <property type="project" value="InterPro"/>
</dbReference>
<feature type="domain" description="HTH luxR-type" evidence="2">
    <location>
        <begin position="289"/>
        <end position="346"/>
    </location>
</feature>
<reference evidence="3 4" key="1">
    <citation type="submission" date="2017-05" db="EMBL/GenBank/DDBJ databases">
        <title>Streptomyces alboflavus Genome sequencing and assembly.</title>
        <authorList>
            <person name="Wang Y."/>
            <person name="Du B."/>
            <person name="Ding Y."/>
            <person name="Liu H."/>
            <person name="Hou Q."/>
            <person name="Liu K."/>
            <person name="Wang C."/>
            <person name="Yao L."/>
        </authorList>
    </citation>
    <scope>NUCLEOTIDE SEQUENCE [LARGE SCALE GENOMIC DNA]</scope>
    <source>
        <strain evidence="3 4">MDJK44</strain>
    </source>
</reference>
<evidence type="ECO:0000313" key="3">
    <source>
        <dbReference type="EMBL" id="ARX82433.1"/>
    </source>
</evidence>
<dbReference type="SUPFAM" id="SSF46894">
    <property type="entry name" value="C-terminal effector domain of the bipartite response regulators"/>
    <property type="match status" value="1"/>
</dbReference>
<dbReference type="PANTHER" id="PTHR34293">
    <property type="entry name" value="HTH-TYPE TRANSCRIPTIONAL REGULATOR TRMBL2"/>
    <property type="match status" value="1"/>
</dbReference>
<feature type="coiled-coil region" evidence="1">
    <location>
        <begin position="100"/>
        <end position="127"/>
    </location>
</feature>
<name>A0A1Z1W7K6_9ACTN</name>
<gene>
    <name evidence="3" type="ORF">SMD44_01843</name>
</gene>
<dbReference type="InterPro" id="IPR016032">
    <property type="entry name" value="Sig_transdc_resp-reg_C-effctor"/>
</dbReference>
<organism evidence="3 4">
    <name type="scientific">Streptomyces alboflavus</name>
    <dbReference type="NCBI Taxonomy" id="67267"/>
    <lineage>
        <taxon>Bacteria</taxon>
        <taxon>Bacillati</taxon>
        <taxon>Actinomycetota</taxon>
        <taxon>Actinomycetes</taxon>
        <taxon>Kitasatosporales</taxon>
        <taxon>Streptomycetaceae</taxon>
        <taxon>Streptomyces</taxon>
    </lineage>
</organism>
<dbReference type="STRING" id="67267.GCA_000716675_00073"/>
<dbReference type="PANTHER" id="PTHR34293:SF1">
    <property type="entry name" value="HTH-TYPE TRANSCRIPTIONAL REGULATOR TRMBL2"/>
    <property type="match status" value="1"/>
</dbReference>
<dbReference type="InterPro" id="IPR051797">
    <property type="entry name" value="TrmB-like"/>
</dbReference>
<dbReference type="InterPro" id="IPR036390">
    <property type="entry name" value="WH_DNA-bd_sf"/>
</dbReference>
<sequence length="355" mass="37950">MTMGSGKGSALRDLGLGEADERVYGALLRQRAPAPRDAEQLRRELGLTRGQLELSLSRLREHGFTVPYADPDEGRGAGEAFDRAVLPRPVPPAPAVRALIHRRQAELHAQAAELERLRRQADEIAERLEPAVALAPGAVAAVEAVSGPGAIVRHVDQLLARAEKEVLILDRPPYLNPWAVAGADPGTGIAALLERGVGVRVVLAREGLALPGRTRLLGPLVDRGLAVRVAADVPTKLIAVDGRDALLPPAAGADPTRTAVVVRDTLLQHVFRPLFEALWERALPLGGAGPRLSDEHRDLLGLLAGGFKDEAIARRLGVHVHTARRRISRLLDELGADTRFQAGAQAALRGWLTGP</sequence>
<dbReference type="EMBL" id="CP021748">
    <property type="protein sequence ID" value="ARX82433.1"/>
    <property type="molecule type" value="Genomic_DNA"/>
</dbReference>
<protein>
    <recommendedName>
        <fullName evidence="2">HTH luxR-type domain-containing protein</fullName>
    </recommendedName>
</protein>
<dbReference type="KEGG" id="salf:SMD44_01843"/>
<dbReference type="Proteomes" id="UP000195880">
    <property type="component" value="Chromosome"/>
</dbReference>
<dbReference type="SMART" id="SM00421">
    <property type="entry name" value="HTH_LUXR"/>
    <property type="match status" value="1"/>
</dbReference>
<evidence type="ECO:0000259" key="2">
    <source>
        <dbReference type="SMART" id="SM00421"/>
    </source>
</evidence>
<dbReference type="InterPro" id="IPR036388">
    <property type="entry name" value="WH-like_DNA-bd_sf"/>
</dbReference>
<dbReference type="SUPFAM" id="SSF46785">
    <property type="entry name" value="Winged helix' DNA-binding domain"/>
    <property type="match status" value="1"/>
</dbReference>
<dbReference type="Gene3D" id="1.10.10.10">
    <property type="entry name" value="Winged helix-like DNA-binding domain superfamily/Winged helix DNA-binding domain"/>
    <property type="match status" value="1"/>
</dbReference>
<evidence type="ECO:0000313" key="4">
    <source>
        <dbReference type="Proteomes" id="UP000195880"/>
    </source>
</evidence>
<dbReference type="eggNOG" id="COG2197">
    <property type="taxonomic scope" value="Bacteria"/>
</dbReference>
<keyword evidence="4" id="KW-1185">Reference proteome</keyword>